<protein>
    <submittedName>
        <fullName evidence="2">SRPBCC family protein</fullName>
    </submittedName>
</protein>
<feature type="signal peptide" evidence="1">
    <location>
        <begin position="1"/>
        <end position="23"/>
    </location>
</feature>
<accession>A0A7X8SQI3</accession>
<evidence type="ECO:0000256" key="1">
    <source>
        <dbReference type="SAM" id="SignalP"/>
    </source>
</evidence>
<dbReference type="InterPro" id="IPR019587">
    <property type="entry name" value="Polyketide_cyclase/dehydratase"/>
</dbReference>
<dbReference type="Proteomes" id="UP000585050">
    <property type="component" value="Unassembled WGS sequence"/>
</dbReference>
<dbReference type="Pfam" id="PF10604">
    <property type="entry name" value="Polyketide_cyc2"/>
    <property type="match status" value="1"/>
</dbReference>
<dbReference type="InterPro" id="IPR023393">
    <property type="entry name" value="START-like_dom_sf"/>
</dbReference>
<gene>
    <name evidence="2" type="ORF">HGP29_25355</name>
</gene>
<organism evidence="2 3">
    <name type="scientific">Flammeovirga agarivorans</name>
    <dbReference type="NCBI Taxonomy" id="2726742"/>
    <lineage>
        <taxon>Bacteria</taxon>
        <taxon>Pseudomonadati</taxon>
        <taxon>Bacteroidota</taxon>
        <taxon>Cytophagia</taxon>
        <taxon>Cytophagales</taxon>
        <taxon>Flammeovirgaceae</taxon>
        <taxon>Flammeovirga</taxon>
    </lineage>
</organism>
<feature type="chain" id="PRO_5031329807" evidence="1">
    <location>
        <begin position="24"/>
        <end position="195"/>
    </location>
</feature>
<dbReference type="AlphaFoldDB" id="A0A7X8SQI3"/>
<comment type="caution">
    <text evidence="2">The sequence shown here is derived from an EMBL/GenBank/DDBJ whole genome shotgun (WGS) entry which is preliminary data.</text>
</comment>
<keyword evidence="3" id="KW-1185">Reference proteome</keyword>
<keyword evidence="1" id="KW-0732">Signal</keyword>
<proteinExistence type="predicted"/>
<dbReference type="EMBL" id="JABAIL010000012">
    <property type="protein sequence ID" value="NLR94556.1"/>
    <property type="molecule type" value="Genomic_DNA"/>
</dbReference>
<dbReference type="SUPFAM" id="SSF55961">
    <property type="entry name" value="Bet v1-like"/>
    <property type="match status" value="1"/>
</dbReference>
<evidence type="ECO:0000313" key="2">
    <source>
        <dbReference type="EMBL" id="NLR94556.1"/>
    </source>
</evidence>
<evidence type="ECO:0000313" key="3">
    <source>
        <dbReference type="Proteomes" id="UP000585050"/>
    </source>
</evidence>
<name>A0A7X8SQI3_9BACT</name>
<reference evidence="2 3" key="1">
    <citation type="submission" date="2020-04" db="EMBL/GenBank/DDBJ databases">
        <title>Flammeovirga sp. SR4, a novel species isolated from seawater.</title>
        <authorList>
            <person name="Wang X."/>
        </authorList>
    </citation>
    <scope>NUCLEOTIDE SEQUENCE [LARGE SCALE GENOMIC DNA]</scope>
    <source>
        <strain evidence="2 3">SR4</strain>
    </source>
</reference>
<dbReference type="RefSeq" id="WP_168885256.1">
    <property type="nucleotide sequence ID" value="NZ_JABAIL010000012.1"/>
</dbReference>
<sequence>MKIKSIILMSVISMLFSFKNASAQKVKRTHTFSIERVIPSSAEKVWNVVGNEFADVSKYHAGIVKSELINGSTKSEIGCERVCQLDDKGKKLVREELVEFDEQTMYFKAKVFDGEGVPTVPEYTFAEYEVKPIDEERCKLIITQTYRTKPAFIGGIVKGKFKQYTKEQMIFIEHYVLTGEAVSKENQKEIIGKYQ</sequence>
<dbReference type="Gene3D" id="3.30.530.20">
    <property type="match status" value="1"/>
</dbReference>
<dbReference type="CDD" id="cd07821">
    <property type="entry name" value="PYR_PYL_RCAR_like"/>
    <property type="match status" value="1"/>
</dbReference>